<keyword evidence="3" id="KW-0560">Oxidoreductase</keyword>
<evidence type="ECO:0000259" key="5">
    <source>
        <dbReference type="Pfam" id="PF00296"/>
    </source>
</evidence>
<evidence type="ECO:0000256" key="2">
    <source>
        <dbReference type="ARBA" id="ARBA00022643"/>
    </source>
</evidence>
<dbReference type="EMBL" id="BAAALS010000039">
    <property type="protein sequence ID" value="GAA1774570.1"/>
    <property type="molecule type" value="Genomic_DNA"/>
</dbReference>
<name>A0ABP4XA27_9ACTN</name>
<comment type="caution">
    <text evidence="6">The sequence shown here is derived from an EMBL/GenBank/DDBJ whole genome shotgun (WGS) entry which is preliminary data.</text>
</comment>
<dbReference type="Proteomes" id="UP001500655">
    <property type="component" value="Unassembled WGS sequence"/>
</dbReference>
<sequence>MRVRVGIIILPDQPWSVARQRWQRAERYGFHTAWTYDHLGWRDLVDGPWFDAVPTLTAAAGVTDRIRLGTFVASANFRHPVHFAREATALDDISAGRLVLGLGAGGAGFDERVLGAPVLTPRQRADRFAEFVSLLDQLLRADRVTWSGRYYTAVDARSTPGCTQRPRAPFIVAANGPRGMALAARYGQGWVTTGTRSDDLDEWWRSVAEAAARFDDALAAGGRDPASIERHLSLDAAPVFSLSGAGYFADAVGRAAELGFTDVATHWPREAGWYAGREAVLEEVAGTVLANLPSNQP</sequence>
<keyword evidence="4" id="KW-0503">Monooxygenase</keyword>
<proteinExistence type="predicted"/>
<protein>
    <submittedName>
        <fullName evidence="6">LLM class flavin-dependent oxidoreductase</fullName>
    </submittedName>
</protein>
<dbReference type="PANTHER" id="PTHR42847:SF4">
    <property type="entry name" value="ALKANESULFONATE MONOOXYGENASE-RELATED"/>
    <property type="match status" value="1"/>
</dbReference>
<feature type="domain" description="Luciferase-like" evidence="5">
    <location>
        <begin position="14"/>
        <end position="227"/>
    </location>
</feature>
<dbReference type="SUPFAM" id="SSF51679">
    <property type="entry name" value="Bacterial luciferase-like"/>
    <property type="match status" value="1"/>
</dbReference>
<evidence type="ECO:0000313" key="6">
    <source>
        <dbReference type="EMBL" id="GAA1774570.1"/>
    </source>
</evidence>
<dbReference type="Gene3D" id="3.20.20.30">
    <property type="entry name" value="Luciferase-like domain"/>
    <property type="match status" value="1"/>
</dbReference>
<dbReference type="InterPro" id="IPR050172">
    <property type="entry name" value="SsuD_RutA_monooxygenase"/>
</dbReference>
<evidence type="ECO:0000256" key="4">
    <source>
        <dbReference type="ARBA" id="ARBA00023033"/>
    </source>
</evidence>
<keyword evidence="2" id="KW-0288">FMN</keyword>
<dbReference type="InterPro" id="IPR036661">
    <property type="entry name" value="Luciferase-like_sf"/>
</dbReference>
<keyword evidence="7" id="KW-1185">Reference proteome</keyword>
<evidence type="ECO:0000256" key="1">
    <source>
        <dbReference type="ARBA" id="ARBA00022630"/>
    </source>
</evidence>
<evidence type="ECO:0000313" key="7">
    <source>
        <dbReference type="Proteomes" id="UP001500655"/>
    </source>
</evidence>
<evidence type="ECO:0000256" key="3">
    <source>
        <dbReference type="ARBA" id="ARBA00023002"/>
    </source>
</evidence>
<accession>A0ABP4XA27</accession>
<keyword evidence="1" id="KW-0285">Flavoprotein</keyword>
<organism evidence="6 7">
    <name type="scientific">Luedemannella helvata</name>
    <dbReference type="NCBI Taxonomy" id="349315"/>
    <lineage>
        <taxon>Bacteria</taxon>
        <taxon>Bacillati</taxon>
        <taxon>Actinomycetota</taxon>
        <taxon>Actinomycetes</taxon>
        <taxon>Micromonosporales</taxon>
        <taxon>Micromonosporaceae</taxon>
        <taxon>Luedemannella</taxon>
    </lineage>
</organism>
<reference evidence="7" key="1">
    <citation type="journal article" date="2019" name="Int. J. Syst. Evol. Microbiol.">
        <title>The Global Catalogue of Microorganisms (GCM) 10K type strain sequencing project: providing services to taxonomists for standard genome sequencing and annotation.</title>
        <authorList>
            <consortium name="The Broad Institute Genomics Platform"/>
            <consortium name="The Broad Institute Genome Sequencing Center for Infectious Disease"/>
            <person name="Wu L."/>
            <person name="Ma J."/>
        </authorList>
    </citation>
    <scope>NUCLEOTIDE SEQUENCE [LARGE SCALE GENOMIC DNA]</scope>
    <source>
        <strain evidence="7">JCM 13249</strain>
    </source>
</reference>
<dbReference type="InterPro" id="IPR011251">
    <property type="entry name" value="Luciferase-like_dom"/>
</dbReference>
<gene>
    <name evidence="6" type="ORF">GCM10009681_52670</name>
</gene>
<dbReference type="Pfam" id="PF00296">
    <property type="entry name" value="Bac_luciferase"/>
    <property type="match status" value="1"/>
</dbReference>
<dbReference type="PANTHER" id="PTHR42847">
    <property type="entry name" value="ALKANESULFONATE MONOOXYGENASE"/>
    <property type="match status" value="1"/>
</dbReference>